<proteinExistence type="predicted"/>
<organism evidence="1 2">
    <name type="scientific">Scytonema millei VB511283</name>
    <dbReference type="NCBI Taxonomy" id="1245923"/>
    <lineage>
        <taxon>Bacteria</taxon>
        <taxon>Bacillati</taxon>
        <taxon>Cyanobacteriota</taxon>
        <taxon>Cyanophyceae</taxon>
        <taxon>Nostocales</taxon>
        <taxon>Scytonemataceae</taxon>
        <taxon>Scytonema</taxon>
    </lineage>
</organism>
<evidence type="ECO:0000313" key="2">
    <source>
        <dbReference type="Proteomes" id="UP000031532"/>
    </source>
</evidence>
<protein>
    <submittedName>
        <fullName evidence="1">Uncharacterized protein</fullName>
    </submittedName>
</protein>
<dbReference type="AlphaFoldDB" id="A0A9X5I7Z2"/>
<name>A0A9X5I7Z2_9CYAN</name>
<dbReference type="Proteomes" id="UP000031532">
    <property type="component" value="Unassembled WGS sequence"/>
</dbReference>
<evidence type="ECO:0000313" key="1">
    <source>
        <dbReference type="EMBL" id="NHC38205.1"/>
    </source>
</evidence>
<dbReference type="RefSeq" id="WP_165587793.1">
    <property type="nucleotide sequence ID" value="NZ_JTJC03000017.1"/>
</dbReference>
<accession>A0A9X5I7Z2</accession>
<reference evidence="1 2" key="1">
    <citation type="journal article" date="2015" name="Genome Announc.">
        <title>Draft Genome Sequence of the Terrestrial Cyanobacterium Scytonema millei VB511283, Isolated from Eastern India.</title>
        <authorList>
            <person name="Sen D."/>
            <person name="Chandrababunaidu M.M."/>
            <person name="Singh D."/>
            <person name="Sanghi N."/>
            <person name="Ghorai A."/>
            <person name="Mishra G.P."/>
            <person name="Madduluri M."/>
            <person name="Adhikary S.P."/>
            <person name="Tripathy S."/>
        </authorList>
    </citation>
    <scope>NUCLEOTIDE SEQUENCE [LARGE SCALE GENOMIC DNA]</scope>
    <source>
        <strain evidence="1 2">VB511283</strain>
    </source>
</reference>
<gene>
    <name evidence="1" type="ORF">QH73_0026890</name>
</gene>
<comment type="caution">
    <text evidence="1">The sequence shown here is derived from an EMBL/GenBank/DDBJ whole genome shotgun (WGS) entry which is preliminary data.</text>
</comment>
<sequence length="49" mass="5324">MLNENAIAHYAPQLELLACDSANKYSRNLVYASRLPSTGALLCAPTDSR</sequence>
<keyword evidence="2" id="KW-1185">Reference proteome</keyword>
<dbReference type="EMBL" id="JTJC03000017">
    <property type="protein sequence ID" value="NHC38205.1"/>
    <property type="molecule type" value="Genomic_DNA"/>
</dbReference>